<protein>
    <recommendedName>
        <fullName evidence="8">BED-type domain-containing protein</fullName>
    </recommendedName>
</protein>
<dbReference type="InParanoid" id="F7BBI8"/>
<reference evidence="10" key="1">
    <citation type="journal article" date="2002" name="Science">
        <title>The draft genome of Ciona intestinalis: insights into chordate and vertebrate origins.</title>
        <authorList>
            <person name="Dehal P."/>
            <person name="Satou Y."/>
            <person name="Campbell R.K."/>
            <person name="Chapman J."/>
            <person name="Degnan B."/>
            <person name="De Tomaso A."/>
            <person name="Davidson B."/>
            <person name="Di Gregorio A."/>
            <person name="Gelpke M."/>
            <person name="Goodstein D.M."/>
            <person name="Harafuji N."/>
            <person name="Hastings K.E."/>
            <person name="Ho I."/>
            <person name="Hotta K."/>
            <person name="Huang W."/>
            <person name="Kawashima T."/>
            <person name="Lemaire P."/>
            <person name="Martinez D."/>
            <person name="Meinertzhagen I.A."/>
            <person name="Necula S."/>
            <person name="Nonaka M."/>
            <person name="Putnam N."/>
            <person name="Rash S."/>
            <person name="Saiga H."/>
            <person name="Satake M."/>
            <person name="Terry A."/>
            <person name="Yamada L."/>
            <person name="Wang H.G."/>
            <person name="Awazu S."/>
            <person name="Azumi K."/>
            <person name="Boore J."/>
            <person name="Branno M."/>
            <person name="Chin-Bow S."/>
            <person name="DeSantis R."/>
            <person name="Doyle S."/>
            <person name="Francino P."/>
            <person name="Keys D.N."/>
            <person name="Haga S."/>
            <person name="Hayashi H."/>
            <person name="Hino K."/>
            <person name="Imai K.S."/>
            <person name="Inaba K."/>
            <person name="Kano S."/>
            <person name="Kobayashi K."/>
            <person name="Kobayashi M."/>
            <person name="Lee B.I."/>
            <person name="Makabe K.W."/>
            <person name="Manohar C."/>
            <person name="Matassi G."/>
            <person name="Medina M."/>
            <person name="Mochizuki Y."/>
            <person name="Mount S."/>
            <person name="Morishita T."/>
            <person name="Miura S."/>
            <person name="Nakayama A."/>
            <person name="Nishizaka S."/>
            <person name="Nomoto H."/>
            <person name="Ohta F."/>
            <person name="Oishi K."/>
            <person name="Rigoutsos I."/>
            <person name="Sano M."/>
            <person name="Sasaki A."/>
            <person name="Sasakura Y."/>
            <person name="Shoguchi E."/>
            <person name="Shin-i T."/>
            <person name="Spagnuolo A."/>
            <person name="Stainier D."/>
            <person name="Suzuki M.M."/>
            <person name="Tassy O."/>
            <person name="Takatori N."/>
            <person name="Tokuoka M."/>
            <person name="Yagi K."/>
            <person name="Yoshizaki F."/>
            <person name="Wada S."/>
            <person name="Zhang C."/>
            <person name="Hyatt P.D."/>
            <person name="Larimer F."/>
            <person name="Detter C."/>
            <person name="Doggett N."/>
            <person name="Glavina T."/>
            <person name="Hawkins T."/>
            <person name="Richardson P."/>
            <person name="Lucas S."/>
            <person name="Kohara Y."/>
            <person name="Levine M."/>
            <person name="Satoh N."/>
            <person name="Rokhsar D.S."/>
        </authorList>
    </citation>
    <scope>NUCLEOTIDE SEQUENCE [LARGE SCALE GENOMIC DNA]</scope>
</reference>
<organism evidence="9 10">
    <name type="scientific">Ciona intestinalis</name>
    <name type="common">Transparent sea squirt</name>
    <name type="synonym">Ascidia intestinalis</name>
    <dbReference type="NCBI Taxonomy" id="7719"/>
    <lineage>
        <taxon>Eukaryota</taxon>
        <taxon>Metazoa</taxon>
        <taxon>Chordata</taxon>
        <taxon>Tunicata</taxon>
        <taxon>Ascidiacea</taxon>
        <taxon>Phlebobranchia</taxon>
        <taxon>Cionidae</taxon>
        <taxon>Ciona</taxon>
    </lineage>
</organism>
<evidence type="ECO:0000313" key="9">
    <source>
        <dbReference type="Ensembl" id="ENSCINP00000020882.3"/>
    </source>
</evidence>
<evidence type="ECO:0000313" key="10">
    <source>
        <dbReference type="Proteomes" id="UP000008144"/>
    </source>
</evidence>
<dbReference type="SUPFAM" id="SSF53098">
    <property type="entry name" value="Ribonuclease H-like"/>
    <property type="match status" value="1"/>
</dbReference>
<dbReference type="SUPFAM" id="SSF140996">
    <property type="entry name" value="Hermes dimerisation domain"/>
    <property type="match status" value="1"/>
</dbReference>
<evidence type="ECO:0000259" key="8">
    <source>
        <dbReference type="PROSITE" id="PS50808"/>
    </source>
</evidence>
<dbReference type="InterPro" id="IPR003656">
    <property type="entry name" value="Znf_BED"/>
</dbReference>
<dbReference type="Proteomes" id="UP000008144">
    <property type="component" value="Unassembled WGS sequence"/>
</dbReference>
<keyword evidence="5" id="KW-0238">DNA-binding</keyword>
<keyword evidence="3 7" id="KW-0863">Zinc-finger</keyword>
<keyword evidence="10" id="KW-1185">Reference proteome</keyword>
<dbReference type="InterPro" id="IPR008906">
    <property type="entry name" value="HATC_C_dom"/>
</dbReference>
<evidence type="ECO:0000256" key="7">
    <source>
        <dbReference type="PROSITE-ProRule" id="PRU00027"/>
    </source>
</evidence>
<dbReference type="OMA" id="KLLEWWE"/>
<evidence type="ECO:0000256" key="3">
    <source>
        <dbReference type="ARBA" id="ARBA00022771"/>
    </source>
</evidence>
<keyword evidence="4" id="KW-0862">Zinc</keyword>
<dbReference type="GO" id="GO:0006357">
    <property type="term" value="P:regulation of transcription by RNA polymerase II"/>
    <property type="evidence" value="ECO:0000318"/>
    <property type="project" value="GO_Central"/>
</dbReference>
<accession>F7BBI8</accession>
<dbReference type="PANTHER" id="PTHR46169">
    <property type="entry name" value="DNA REPLICATION-RELATED ELEMENT FACTOR, ISOFORM A"/>
    <property type="match status" value="1"/>
</dbReference>
<dbReference type="Gene3D" id="1.10.10.1070">
    <property type="entry name" value="Zinc finger, BED domain-containing"/>
    <property type="match status" value="1"/>
</dbReference>
<dbReference type="Ensembl" id="ENSCINT00000020882.3">
    <property type="protein sequence ID" value="ENSCINP00000020882.3"/>
    <property type="gene ID" value="ENSCING00000014091.2"/>
</dbReference>
<evidence type="ECO:0000256" key="1">
    <source>
        <dbReference type="ARBA" id="ARBA00004123"/>
    </source>
</evidence>
<name>F7BBI8_CIOIN</name>
<proteinExistence type="predicted"/>
<dbReference type="PANTHER" id="PTHR46169:SF29">
    <property type="entry name" value="DNA REPLICATION-RELATED ELEMENT FACTOR, ISOFORM A"/>
    <property type="match status" value="1"/>
</dbReference>
<evidence type="ECO:0000256" key="4">
    <source>
        <dbReference type="ARBA" id="ARBA00022833"/>
    </source>
</evidence>
<dbReference type="PROSITE" id="PS50808">
    <property type="entry name" value="ZF_BED"/>
    <property type="match status" value="1"/>
</dbReference>
<evidence type="ECO:0000256" key="6">
    <source>
        <dbReference type="ARBA" id="ARBA00023242"/>
    </source>
</evidence>
<comment type="subcellular location">
    <subcellularLocation>
        <location evidence="1">Nucleus</location>
    </subcellularLocation>
</comment>
<dbReference type="HOGENOM" id="CLU_460482_0_0_1"/>
<feature type="domain" description="BED-type" evidence="8">
    <location>
        <begin position="1"/>
        <end position="63"/>
    </location>
</feature>
<keyword evidence="2" id="KW-0479">Metal-binding</keyword>
<reference evidence="9" key="2">
    <citation type="submission" date="2025-08" db="UniProtKB">
        <authorList>
            <consortium name="Ensembl"/>
        </authorList>
    </citation>
    <scope>IDENTIFICATION</scope>
</reference>
<dbReference type="GeneTree" id="ENSGT00940000166742"/>
<dbReference type="InterPro" id="IPR052717">
    <property type="entry name" value="Vacuolar_transposase_reg"/>
</dbReference>
<keyword evidence="6" id="KW-0539">Nucleus</keyword>
<sequence length="593" mass="67401">KVWKSFVLLINKEYDSYLGLALCKLCNSVIKHDRKSGTTKLKQHMLSCVEIKMTSFANSLNKVPAVFKQKIEEAALKFVSVDMHPFSAIEGKGLQSLITSCMELTAKHGIFSSEDILPSGDTLKRHADAKAKTIKKVTVEQMKEAIKEYGNISVTTDMWTDMKSCQFLSLTAHFMLNGRLTSQVLTVSEVTDGKTSPENIRKAVESIFTKLGFSIQEFASHVYFVTSNEANIKNALMPFCRIPCSCHMLATVAQHTLQLQSSSQISDFPPNEPFGGLIKTTVVAVKKLAAYFKKSGLNLKLNTSIQQSNETGWNSIYTMLESVLNNKSDIISILISDGLEERFDGIDWRVVETLVHFLKPFLEIYQTLEIGKYPTIQSVFLCYSTLERNFITSPTDTGIIKCLKNRGRICLKEKFEITDIHYVGFFLNPKFKYLIPFTTEEKKRIQKLVKDLVTHFLHGQNEPTRSHVDYAYDQPAMKKKRNCVEDNFLDWQEKQPAVHTHDEVELYIRTTFDDSYIERFQTDERFNILKFWNSKTVRTEFPNLSRVALGVLSIPASSVDGERAFSFCGNRSRLSDSTLESLIVLNTAENNCI</sequence>
<dbReference type="Pfam" id="PF05699">
    <property type="entry name" value="Dimer_Tnp_hAT"/>
    <property type="match status" value="1"/>
</dbReference>
<reference evidence="9" key="3">
    <citation type="submission" date="2025-09" db="UniProtKB">
        <authorList>
            <consortium name="Ensembl"/>
        </authorList>
    </citation>
    <scope>IDENTIFICATION</scope>
</reference>
<dbReference type="GO" id="GO:0008270">
    <property type="term" value="F:zinc ion binding"/>
    <property type="evidence" value="ECO:0007669"/>
    <property type="project" value="UniProtKB-KW"/>
</dbReference>
<evidence type="ECO:0000256" key="5">
    <source>
        <dbReference type="ARBA" id="ARBA00023125"/>
    </source>
</evidence>
<dbReference type="GO" id="GO:0005634">
    <property type="term" value="C:nucleus"/>
    <property type="evidence" value="ECO:0000318"/>
    <property type="project" value="GO_Central"/>
</dbReference>
<dbReference type="AlphaFoldDB" id="F7BBI8"/>
<dbReference type="GO" id="GO:0046983">
    <property type="term" value="F:protein dimerization activity"/>
    <property type="evidence" value="ECO:0007669"/>
    <property type="project" value="InterPro"/>
</dbReference>
<dbReference type="GO" id="GO:0003677">
    <property type="term" value="F:DNA binding"/>
    <property type="evidence" value="ECO:0007669"/>
    <property type="project" value="UniProtKB-KW"/>
</dbReference>
<dbReference type="InterPro" id="IPR012337">
    <property type="entry name" value="RNaseH-like_sf"/>
</dbReference>
<evidence type="ECO:0000256" key="2">
    <source>
        <dbReference type="ARBA" id="ARBA00022723"/>
    </source>
</evidence>